<feature type="compositionally biased region" description="Basic and acidic residues" evidence="6">
    <location>
        <begin position="392"/>
        <end position="409"/>
    </location>
</feature>
<dbReference type="AlphaFoldDB" id="A0AA40F6R1"/>
<dbReference type="InterPro" id="IPR051947">
    <property type="entry name" value="Sentrin-specific_protease"/>
</dbReference>
<keyword evidence="9" id="KW-1185">Reference proteome</keyword>
<feature type="compositionally biased region" description="Polar residues" evidence="6">
    <location>
        <begin position="980"/>
        <end position="997"/>
    </location>
</feature>
<dbReference type="GO" id="GO:0016926">
    <property type="term" value="P:protein desumoylation"/>
    <property type="evidence" value="ECO:0007669"/>
    <property type="project" value="TreeGrafter"/>
</dbReference>
<dbReference type="InterPro" id="IPR057501">
    <property type="entry name" value="DeUb_enz_PH"/>
</dbReference>
<keyword evidence="2" id="KW-0597">Phosphoprotein</keyword>
<feature type="compositionally biased region" description="Acidic residues" evidence="6">
    <location>
        <begin position="610"/>
        <end position="620"/>
    </location>
</feature>
<feature type="compositionally biased region" description="Polar residues" evidence="6">
    <location>
        <begin position="872"/>
        <end position="885"/>
    </location>
</feature>
<feature type="region of interest" description="Disordered" evidence="6">
    <location>
        <begin position="383"/>
        <end position="458"/>
    </location>
</feature>
<evidence type="ECO:0000259" key="7">
    <source>
        <dbReference type="PROSITE" id="PS50600"/>
    </source>
</evidence>
<dbReference type="Gene3D" id="3.40.395.10">
    <property type="entry name" value="Adenoviral Proteinase, Chain A"/>
    <property type="match status" value="1"/>
</dbReference>
<gene>
    <name evidence="8" type="ORF">B0T18DRAFT_426708</name>
</gene>
<accession>A0AA40F6R1</accession>
<dbReference type="Proteomes" id="UP001172155">
    <property type="component" value="Unassembled WGS sequence"/>
</dbReference>
<dbReference type="PANTHER" id="PTHR46896:SF3">
    <property type="entry name" value="FI06413P-RELATED"/>
    <property type="match status" value="1"/>
</dbReference>
<evidence type="ECO:0000256" key="6">
    <source>
        <dbReference type="SAM" id="MobiDB-lite"/>
    </source>
</evidence>
<keyword evidence="3" id="KW-0645">Protease</keyword>
<proteinExistence type="inferred from homology"/>
<organism evidence="8 9">
    <name type="scientific">Schizothecium vesticola</name>
    <dbReference type="NCBI Taxonomy" id="314040"/>
    <lineage>
        <taxon>Eukaryota</taxon>
        <taxon>Fungi</taxon>
        <taxon>Dikarya</taxon>
        <taxon>Ascomycota</taxon>
        <taxon>Pezizomycotina</taxon>
        <taxon>Sordariomycetes</taxon>
        <taxon>Sordariomycetidae</taxon>
        <taxon>Sordariales</taxon>
        <taxon>Schizotheciaceae</taxon>
        <taxon>Schizothecium</taxon>
    </lineage>
</organism>
<dbReference type="GO" id="GO:0005634">
    <property type="term" value="C:nucleus"/>
    <property type="evidence" value="ECO:0007669"/>
    <property type="project" value="TreeGrafter"/>
</dbReference>
<evidence type="ECO:0000256" key="2">
    <source>
        <dbReference type="ARBA" id="ARBA00022553"/>
    </source>
</evidence>
<feature type="compositionally biased region" description="Pro residues" evidence="6">
    <location>
        <begin position="853"/>
        <end position="870"/>
    </location>
</feature>
<name>A0AA40F6R1_9PEZI</name>
<keyword evidence="4" id="KW-0833">Ubl conjugation pathway</keyword>
<sequence length="1061" mass="116934">MKPKVQGAAGPVNTLGGTNSYPRPPKRAAVLRYPVDPPSPKKSRSSAHTEARFAPINLNSRPRSSHYGSQDGISMMDNMGESLDPTSRPLRSNRRSRSGNTSQSPAIKVGTMSRPYLIPPGHDDIVDDADELANDTTEPHRLNRTPTAPVPRTHGRIIPDGADLEFMAPRSGANTSKKRPIQSIINADDDDELGDCHQAKKTVVGTKAREVAVRKSVNTSLSSRADITSTSWSKGLEGSVRPRVVSAICRPRYVYSESESLGSDEDSQLFFQPGDDGVNLYAFTVEEYDPKGPYIRVLQMIDQREDLGASLLLKFADKDEAGEVATWARTKLNLLVSTGTTETLAKTHQRSWDEVVAFNKKTPPKPPAAPSSAASTTPIVITTADGLGIRRHPPERPAPRTKAFRDRMQQTRHSPVYNAAEQIPEPPSTRRSTRNSGNTCNPIPVEDPEPEIPGWSKQNTDWEENWKVSLTFQRTTVDKEDIPRLDEGECLNDNLIGFLMRWIFDTFSKKVENLAQRVYVHNTFFYTTLKSGGRSYHHINYDGVKNWTSKVDLLSYDYVIVPVNEHFHWWMAIICNPGKLDRDAREQSADDVEDSGPTPKDESEIPMESGDPDPSPDLEMADATDQHLLTSGGSPTAALAPSLAEGTKNEGDTLREPAAPSAEEDVFDLVDVQPVVSDLADNECKPIKRGRKSGGPPPRVYDIKDPRIITLDSLGASHTPAVASLKAYLTREFEHKRNKVLKDLPQQLGMKAVGLPEQDNFNDCGVYLLAYFQEFVTDPDQFVKALLHKEKTKWEMNAAEYRTKFRDTILREQKRYQDSLGRGKATNKIPVKTPSKSPVKIAELAPTQKSPAAPHPQEPPNTKPSLPPAHSPGQSSRTLRPSSSPANPPGAWPDNDAPSGDEVMLLQPARDVALASVETAPPPPKAPTADEITFLRKLPDSSPPRTRFRGLRPSPMAKKDQQPKPAAAVPPPAIQAVPSRPQTRSLQNSPSATTRGQPTLPMHKSPYFSKKVPVVKNAKMVTSSDDDRMTGKGDAIDLTEEEDAIEMRKKKDSSIDLTLMD</sequence>
<feature type="region of interest" description="Disordered" evidence="6">
    <location>
        <begin position="817"/>
        <end position="902"/>
    </location>
</feature>
<dbReference type="InterPro" id="IPR038765">
    <property type="entry name" value="Papain-like_cys_pep_sf"/>
</dbReference>
<feature type="region of interest" description="Disordered" evidence="6">
    <location>
        <begin position="136"/>
        <end position="158"/>
    </location>
</feature>
<dbReference type="InterPro" id="IPR003653">
    <property type="entry name" value="Peptidase_C48_C"/>
</dbReference>
<dbReference type="GO" id="GO:0005737">
    <property type="term" value="C:cytoplasm"/>
    <property type="evidence" value="ECO:0007669"/>
    <property type="project" value="TreeGrafter"/>
</dbReference>
<dbReference type="Pfam" id="PF25424">
    <property type="entry name" value="PH_35"/>
    <property type="match status" value="1"/>
</dbReference>
<dbReference type="PANTHER" id="PTHR46896">
    <property type="entry name" value="SENTRIN-SPECIFIC PROTEASE"/>
    <property type="match status" value="1"/>
</dbReference>
<dbReference type="GO" id="GO:0070139">
    <property type="term" value="F:SUMO-specific endopeptidase activity"/>
    <property type="evidence" value="ECO:0007669"/>
    <property type="project" value="TreeGrafter"/>
</dbReference>
<feature type="region of interest" description="Disordered" evidence="6">
    <location>
        <begin position="681"/>
        <end position="701"/>
    </location>
</feature>
<evidence type="ECO:0000256" key="3">
    <source>
        <dbReference type="ARBA" id="ARBA00022670"/>
    </source>
</evidence>
<feature type="domain" description="Ubiquitin-like protease family profile" evidence="7">
    <location>
        <begin position="475"/>
        <end position="775"/>
    </location>
</feature>
<feature type="region of interest" description="Disordered" evidence="6">
    <location>
        <begin position="1"/>
        <end position="108"/>
    </location>
</feature>
<protein>
    <recommendedName>
        <fullName evidence="7">Ubiquitin-like protease family profile domain-containing protein</fullName>
    </recommendedName>
</protein>
<dbReference type="Pfam" id="PF02902">
    <property type="entry name" value="Peptidase_C48"/>
    <property type="match status" value="1"/>
</dbReference>
<evidence type="ECO:0000256" key="5">
    <source>
        <dbReference type="ARBA" id="ARBA00022801"/>
    </source>
</evidence>
<evidence type="ECO:0000256" key="1">
    <source>
        <dbReference type="ARBA" id="ARBA00005234"/>
    </source>
</evidence>
<dbReference type="EMBL" id="JAUKUD010000002">
    <property type="protein sequence ID" value="KAK0752185.1"/>
    <property type="molecule type" value="Genomic_DNA"/>
</dbReference>
<keyword evidence="5" id="KW-0378">Hydrolase</keyword>
<comment type="caution">
    <text evidence="8">The sequence shown here is derived from an EMBL/GenBank/DDBJ whole genome shotgun (WGS) entry which is preliminary data.</text>
</comment>
<evidence type="ECO:0000313" key="9">
    <source>
        <dbReference type="Proteomes" id="UP001172155"/>
    </source>
</evidence>
<feature type="region of interest" description="Disordered" evidence="6">
    <location>
        <begin position="584"/>
        <end position="620"/>
    </location>
</feature>
<comment type="similarity">
    <text evidence="1">Belongs to the peptidase C48 family.</text>
</comment>
<reference evidence="8" key="1">
    <citation type="submission" date="2023-06" db="EMBL/GenBank/DDBJ databases">
        <title>Genome-scale phylogeny and comparative genomics of the fungal order Sordariales.</title>
        <authorList>
            <consortium name="Lawrence Berkeley National Laboratory"/>
            <person name="Hensen N."/>
            <person name="Bonometti L."/>
            <person name="Westerberg I."/>
            <person name="Brannstrom I.O."/>
            <person name="Guillou S."/>
            <person name="Cros-Aarteil S."/>
            <person name="Calhoun S."/>
            <person name="Haridas S."/>
            <person name="Kuo A."/>
            <person name="Mondo S."/>
            <person name="Pangilinan J."/>
            <person name="Riley R."/>
            <person name="LaButti K."/>
            <person name="Andreopoulos B."/>
            <person name="Lipzen A."/>
            <person name="Chen C."/>
            <person name="Yanf M."/>
            <person name="Daum C."/>
            <person name="Ng V."/>
            <person name="Clum A."/>
            <person name="Steindorff A."/>
            <person name="Ohm R."/>
            <person name="Martin F."/>
            <person name="Silar P."/>
            <person name="Natvig D."/>
            <person name="Lalanne C."/>
            <person name="Gautier V."/>
            <person name="Ament-velasquez S.L."/>
            <person name="Kruys A."/>
            <person name="Hutchinson M.I."/>
            <person name="Powell A.J."/>
            <person name="Barry K."/>
            <person name="Miller A.N."/>
            <person name="Grigoriev I.V."/>
            <person name="Debuchy R."/>
            <person name="Gladieux P."/>
            <person name="Thoren M.H."/>
            <person name="Johannesson H."/>
        </authorList>
    </citation>
    <scope>NUCLEOTIDE SEQUENCE</scope>
    <source>
        <strain evidence="8">SMH3187-1</strain>
    </source>
</reference>
<evidence type="ECO:0000256" key="4">
    <source>
        <dbReference type="ARBA" id="ARBA00022786"/>
    </source>
</evidence>
<dbReference type="SUPFAM" id="SSF54001">
    <property type="entry name" value="Cysteine proteinases"/>
    <property type="match status" value="1"/>
</dbReference>
<dbReference type="GO" id="GO:0006508">
    <property type="term" value="P:proteolysis"/>
    <property type="evidence" value="ECO:0007669"/>
    <property type="project" value="UniProtKB-KW"/>
</dbReference>
<feature type="compositionally biased region" description="Polar residues" evidence="6">
    <location>
        <begin position="57"/>
        <end position="72"/>
    </location>
</feature>
<evidence type="ECO:0000313" key="8">
    <source>
        <dbReference type="EMBL" id="KAK0752185.1"/>
    </source>
</evidence>
<feature type="region of interest" description="Disordered" evidence="6">
    <location>
        <begin position="918"/>
        <end position="1007"/>
    </location>
</feature>
<dbReference type="PROSITE" id="PS50600">
    <property type="entry name" value="ULP_PROTEASE"/>
    <property type="match status" value="1"/>
</dbReference>